<protein>
    <submittedName>
        <fullName evidence="1">Uncharacterized protein</fullName>
    </submittedName>
</protein>
<gene>
    <name evidence="1" type="ORF">ACFFIX_15735</name>
</gene>
<dbReference type="EMBL" id="JBHLVO010000014">
    <property type="protein sequence ID" value="MFC0272880.1"/>
    <property type="molecule type" value="Genomic_DNA"/>
</dbReference>
<evidence type="ECO:0000313" key="2">
    <source>
        <dbReference type="Proteomes" id="UP001589854"/>
    </source>
</evidence>
<name>A0ABV6GGR8_9BACI</name>
<dbReference type="RefSeq" id="WP_378935636.1">
    <property type="nucleotide sequence ID" value="NZ_JBHLVO010000014.1"/>
</dbReference>
<proteinExistence type="predicted"/>
<evidence type="ECO:0000313" key="1">
    <source>
        <dbReference type="EMBL" id="MFC0272880.1"/>
    </source>
</evidence>
<sequence>MAEVWKKAKFPCGNVSFFVDWLIEVGNWIIELVNLEVENWLIEMENSLIKMKKRSLSII</sequence>
<comment type="caution">
    <text evidence="1">The sequence shown here is derived from an EMBL/GenBank/DDBJ whole genome shotgun (WGS) entry which is preliminary data.</text>
</comment>
<organism evidence="1 2">
    <name type="scientific">Metabacillus herbersteinensis</name>
    <dbReference type="NCBI Taxonomy" id="283816"/>
    <lineage>
        <taxon>Bacteria</taxon>
        <taxon>Bacillati</taxon>
        <taxon>Bacillota</taxon>
        <taxon>Bacilli</taxon>
        <taxon>Bacillales</taxon>
        <taxon>Bacillaceae</taxon>
        <taxon>Metabacillus</taxon>
    </lineage>
</organism>
<dbReference type="Proteomes" id="UP001589854">
    <property type="component" value="Unassembled WGS sequence"/>
</dbReference>
<accession>A0ABV6GGR8</accession>
<reference evidence="1 2" key="1">
    <citation type="submission" date="2024-09" db="EMBL/GenBank/DDBJ databases">
        <authorList>
            <person name="Sun Q."/>
            <person name="Mori K."/>
        </authorList>
    </citation>
    <scope>NUCLEOTIDE SEQUENCE [LARGE SCALE GENOMIC DNA]</scope>
    <source>
        <strain evidence="1 2">CCM 7228</strain>
    </source>
</reference>
<keyword evidence="2" id="KW-1185">Reference proteome</keyword>